<gene>
    <name evidence="1" type="ORF">DWV00_30165</name>
</gene>
<proteinExistence type="predicted"/>
<dbReference type="EMBL" id="QRGA01000021">
    <property type="protein sequence ID" value="RDU95251.1"/>
    <property type="molecule type" value="Genomic_DNA"/>
</dbReference>
<sequence length="338" mass="37437">MHLAMRAGFRCSMRGCGVLTIGPSDESAESVNSIGVASHIHAAAPGGRRYDQDMTAGARRDIRNGIWLCASHSVEIDRDEARYTPDALRGMKSDHERQIADELNSGRGFLRGSDLVAIGPDIVVFGELLGTSGREWSIRIDHFVQGDIRTLIDFIEGFQKRDPFDSYLIVNALGDGRQLASEPAWRRVGKSMELTCAVKDSFPREDARDLEATAATGPTNDFLIEGGDIATVSGVNSLPQRIKQMLSLLQGESPSNPKAGSRIKEYLDDFGDSPWLERWFKLDVIRLTCVPYHDRIFDKVYSLVPSVRYVEEVQVLPGERDGGWQKVRFRLGVEGVGP</sequence>
<keyword evidence="2" id="KW-1185">Reference proteome</keyword>
<evidence type="ECO:0008006" key="3">
    <source>
        <dbReference type="Google" id="ProtNLM"/>
    </source>
</evidence>
<reference evidence="1 2" key="1">
    <citation type="submission" date="2018-08" db="EMBL/GenBank/DDBJ databases">
        <title>Paraburkholderia sp. DHOM06 isolated from forest soil.</title>
        <authorList>
            <person name="Gao Z.-H."/>
            <person name="Qiu L.-H."/>
        </authorList>
    </citation>
    <scope>NUCLEOTIDE SEQUENCE [LARGE SCALE GENOMIC DNA]</scope>
    <source>
        <strain evidence="1 2">DHOM06</strain>
    </source>
</reference>
<dbReference type="Proteomes" id="UP000256838">
    <property type="component" value="Unassembled WGS sequence"/>
</dbReference>
<dbReference type="AlphaFoldDB" id="A0A3D8JS66"/>
<organism evidence="1 2">
    <name type="scientific">Trinickia dinghuensis</name>
    <dbReference type="NCBI Taxonomy" id="2291023"/>
    <lineage>
        <taxon>Bacteria</taxon>
        <taxon>Pseudomonadati</taxon>
        <taxon>Pseudomonadota</taxon>
        <taxon>Betaproteobacteria</taxon>
        <taxon>Burkholderiales</taxon>
        <taxon>Burkholderiaceae</taxon>
        <taxon>Trinickia</taxon>
    </lineage>
</organism>
<evidence type="ECO:0000313" key="1">
    <source>
        <dbReference type="EMBL" id="RDU95251.1"/>
    </source>
</evidence>
<accession>A0A3D8JS66</accession>
<protein>
    <recommendedName>
        <fullName evidence="3">HNH endonuclease</fullName>
    </recommendedName>
</protein>
<evidence type="ECO:0000313" key="2">
    <source>
        <dbReference type="Proteomes" id="UP000256838"/>
    </source>
</evidence>
<name>A0A3D8JS66_9BURK</name>
<comment type="caution">
    <text evidence="1">The sequence shown here is derived from an EMBL/GenBank/DDBJ whole genome shotgun (WGS) entry which is preliminary data.</text>
</comment>